<evidence type="ECO:0000256" key="4">
    <source>
        <dbReference type="ARBA" id="ARBA00022857"/>
    </source>
</evidence>
<name>A0ABX3SSU0_MYCMA</name>
<evidence type="ECO:0000313" key="8">
    <source>
        <dbReference type="EMBL" id="ORA83214.1"/>
    </source>
</evidence>
<feature type="domain" description="Carrier" evidence="7">
    <location>
        <begin position="906"/>
        <end position="981"/>
    </location>
</feature>
<dbReference type="InterPro" id="IPR016035">
    <property type="entry name" value="Acyl_Trfase/lysoPLipase"/>
</dbReference>
<dbReference type="SMART" id="SM00827">
    <property type="entry name" value="PKS_AT"/>
    <property type="match status" value="1"/>
</dbReference>
<protein>
    <submittedName>
        <fullName evidence="8">Polyketide synthase</fullName>
    </submittedName>
</protein>
<dbReference type="Pfam" id="PF22621">
    <property type="entry name" value="CurL-like_PKS_C"/>
    <property type="match status" value="1"/>
</dbReference>
<dbReference type="InterPro" id="IPR006162">
    <property type="entry name" value="Ppantetheine_attach_site"/>
</dbReference>
<evidence type="ECO:0000313" key="9">
    <source>
        <dbReference type="Proteomes" id="UP000243140"/>
    </source>
</evidence>
<dbReference type="SMART" id="SM00822">
    <property type="entry name" value="PKS_KR"/>
    <property type="match status" value="1"/>
</dbReference>
<dbReference type="SUPFAM" id="SSF47336">
    <property type="entry name" value="ACP-like"/>
    <property type="match status" value="1"/>
</dbReference>
<dbReference type="Gene3D" id="3.40.50.720">
    <property type="entry name" value="NAD(P)-binding Rossmann-like Domain"/>
    <property type="match status" value="1"/>
</dbReference>
<feature type="region of interest" description="Disordered" evidence="6">
    <location>
        <begin position="979"/>
        <end position="1002"/>
    </location>
</feature>
<proteinExistence type="predicted"/>
<accession>A0ABX3SSU0</accession>
<dbReference type="EMBL" id="MVHV01000008">
    <property type="protein sequence ID" value="ORA83214.1"/>
    <property type="molecule type" value="Genomic_DNA"/>
</dbReference>
<dbReference type="InterPro" id="IPR013968">
    <property type="entry name" value="PKS_KR"/>
</dbReference>
<dbReference type="InterPro" id="IPR036736">
    <property type="entry name" value="ACP-like_sf"/>
</dbReference>
<dbReference type="Gene3D" id="1.10.1200.10">
    <property type="entry name" value="ACP-like"/>
    <property type="match status" value="1"/>
</dbReference>
<dbReference type="PROSITE" id="PS00012">
    <property type="entry name" value="PHOSPHOPANTETHEINE"/>
    <property type="match status" value="1"/>
</dbReference>
<reference evidence="8 9" key="1">
    <citation type="submission" date="2017-02" db="EMBL/GenBank/DDBJ databases">
        <title>The new phylogeny of genus Mycobacterium.</title>
        <authorList>
            <person name="Tortoli E."/>
            <person name="Trovato A."/>
            <person name="Cirillo D.M."/>
        </authorList>
    </citation>
    <scope>NUCLEOTIDE SEQUENCE [LARGE SCALE GENOMIC DNA]</scope>
    <source>
        <strain evidence="8 9">IP1130001</strain>
    </source>
</reference>
<evidence type="ECO:0000256" key="5">
    <source>
        <dbReference type="ARBA" id="ARBA00023268"/>
    </source>
</evidence>
<dbReference type="PANTHER" id="PTHR43775:SF37">
    <property type="entry name" value="SI:DKEY-61P9.11"/>
    <property type="match status" value="1"/>
</dbReference>
<keyword evidence="5" id="KW-0511">Multifunctional enzyme</keyword>
<sequence>MPAHPLPDGRTPVLLSAHEEDLIGQDAAAIADYLRRHPGASLASVAATVLRTRRVRRHRAVVRAADTAELAAGLAALADGDEHPLVARSCETAAPRTAFVFPGQGNQWPLMGADAYRELCAYRAEADRCARAFAAAGLPSPLEYLVTGPEREWSQLDIQAAQFTHAVGLAQVWRSCGVLPDIAVGHSLGEVAAAYVAGSIGLADAVAVVAARAAVVERLAGSHGMAVLGVGIDEAERLVTETTGWLEVSVVNSPSSTVVSGDRDAVAAVVKRAEREGLFVREIDVAFPAHTSALQPLAGTLAELLPASEFFDTPIEFIGSAHGDAVLPGTDFTGYWYDNLRNTVRFDRAAAAAAQRGVGAFVEMSAHPSLVYALTDQLGEALVVGSGRRDEPVADQLSANIVAAAVANPGYRWADVVGTVGGPTLPGFPNAPMHAMHLWATAEPLSEERPGATLTIAVEEWEPRDAASNGTRCDIAIIAPTEAVAESDSLVRRLTEAAAAHRDCRLVAPENAEIVVIIAPALPHRDMAAAAKEIANRPVLDYVKSVGPRCRRAWLITAGGESVDSAERLPAQAALAATHRSVGFEFPDCTFAHLDLPAWDVGAAGALACIDALVDERDTEVALRGSASGLRRYVRTLRERVRLPPPRRLDDGALDDVVITGGSGGVGMRYARHCVQRGARRLILLSRRGIDRGVLDELTAGRDVEVHAPACDITDPETLSAVAAEYAGDGASLLIHAAGAARFAPHGRLTGADLAAMFGPKVIGLARMVDAWPMRRGSQILLCSSVSGVWGGHGHAGYAAANRMLDVLAGRLRADGLDCTSVRWGLWPGGGIVDGDEITRVERSGLVAMDADAAVGAGMRRYADDPLIFAADVDRMRVFFESQGAATPFGAQADGEAAVDETPSEATIAEMVRTELAAALRLAGPESVDLGAALTDLGVDSLLALDLRKRLRRGIGRSVPLARLLGGITGFELIDALRPEQSAGAPEAPADRPLERLEPTRD</sequence>
<dbReference type="InterPro" id="IPR057326">
    <property type="entry name" value="KR_dom"/>
</dbReference>
<evidence type="ECO:0000256" key="6">
    <source>
        <dbReference type="SAM" id="MobiDB-lite"/>
    </source>
</evidence>
<evidence type="ECO:0000256" key="1">
    <source>
        <dbReference type="ARBA" id="ARBA00022450"/>
    </source>
</evidence>
<dbReference type="Proteomes" id="UP000243140">
    <property type="component" value="Unassembled WGS sequence"/>
</dbReference>
<dbReference type="SUPFAM" id="SSF55048">
    <property type="entry name" value="Probable ACP-binding domain of malonyl-CoA ACP transacylase"/>
    <property type="match status" value="1"/>
</dbReference>
<dbReference type="InterPro" id="IPR050091">
    <property type="entry name" value="PKS_NRPS_Biosynth_Enz"/>
</dbReference>
<keyword evidence="1" id="KW-0596">Phosphopantetheine</keyword>
<keyword evidence="3" id="KW-0808">Transferase</keyword>
<dbReference type="SMART" id="SM00823">
    <property type="entry name" value="PKS_PP"/>
    <property type="match status" value="1"/>
</dbReference>
<dbReference type="SUPFAM" id="SSF52151">
    <property type="entry name" value="FabD/lysophospholipase-like"/>
    <property type="match status" value="1"/>
</dbReference>
<dbReference type="Pfam" id="PF00550">
    <property type="entry name" value="PP-binding"/>
    <property type="match status" value="1"/>
</dbReference>
<dbReference type="Gene3D" id="3.40.366.10">
    <property type="entry name" value="Malonyl-Coenzyme A Acyl Carrier Protein, domain 2"/>
    <property type="match status" value="1"/>
</dbReference>
<comment type="caution">
    <text evidence="8">The sequence shown here is derived from an EMBL/GenBank/DDBJ whole genome shotgun (WGS) entry which is preliminary data.</text>
</comment>
<dbReference type="NCBIfam" id="NF037940">
    <property type="entry name" value="PKS_MbtD"/>
    <property type="match status" value="1"/>
</dbReference>
<dbReference type="Pfam" id="PF00698">
    <property type="entry name" value="Acyl_transf_1"/>
    <property type="match status" value="1"/>
</dbReference>
<dbReference type="Gene3D" id="3.30.70.3290">
    <property type="match status" value="1"/>
</dbReference>
<evidence type="ECO:0000259" key="7">
    <source>
        <dbReference type="PROSITE" id="PS50075"/>
    </source>
</evidence>
<keyword evidence="9" id="KW-1185">Reference proteome</keyword>
<keyword evidence="4" id="KW-0521">NADP</keyword>
<feature type="compositionally biased region" description="Basic and acidic residues" evidence="6">
    <location>
        <begin position="989"/>
        <end position="1002"/>
    </location>
</feature>
<keyword evidence="2" id="KW-0597">Phosphoprotein</keyword>
<organism evidence="8 9">
    <name type="scientific">Mycobacterium malmoense</name>
    <dbReference type="NCBI Taxonomy" id="1780"/>
    <lineage>
        <taxon>Bacteria</taxon>
        <taxon>Bacillati</taxon>
        <taxon>Actinomycetota</taxon>
        <taxon>Actinomycetes</taxon>
        <taxon>Mycobacteriales</taxon>
        <taxon>Mycobacteriaceae</taxon>
        <taxon>Mycobacterium</taxon>
    </lineage>
</organism>
<dbReference type="Pfam" id="PF08659">
    <property type="entry name" value="KR"/>
    <property type="match status" value="1"/>
</dbReference>
<dbReference type="InterPro" id="IPR009081">
    <property type="entry name" value="PP-bd_ACP"/>
</dbReference>
<dbReference type="InterPro" id="IPR001227">
    <property type="entry name" value="Ac_transferase_dom_sf"/>
</dbReference>
<dbReference type="InterPro" id="IPR014043">
    <property type="entry name" value="Acyl_transferase_dom"/>
</dbReference>
<dbReference type="PROSITE" id="PS50075">
    <property type="entry name" value="CARRIER"/>
    <property type="match status" value="1"/>
</dbReference>
<dbReference type="InterPro" id="IPR016036">
    <property type="entry name" value="Malonyl_transacylase_ACP-bd"/>
</dbReference>
<evidence type="ECO:0000256" key="3">
    <source>
        <dbReference type="ARBA" id="ARBA00022679"/>
    </source>
</evidence>
<dbReference type="PANTHER" id="PTHR43775">
    <property type="entry name" value="FATTY ACID SYNTHASE"/>
    <property type="match status" value="1"/>
</dbReference>
<dbReference type="InterPro" id="IPR020806">
    <property type="entry name" value="PKS_PP-bd"/>
</dbReference>
<dbReference type="InterPro" id="IPR036291">
    <property type="entry name" value="NAD(P)-bd_dom_sf"/>
</dbReference>
<gene>
    <name evidence="8" type="ORF">BST29_10060</name>
</gene>
<dbReference type="RefSeq" id="WP_083010390.1">
    <property type="nucleotide sequence ID" value="NZ_CP060015.1"/>
</dbReference>
<dbReference type="CDD" id="cd05274">
    <property type="entry name" value="KR_FAS_SDR_x"/>
    <property type="match status" value="1"/>
</dbReference>
<evidence type="ECO:0000256" key="2">
    <source>
        <dbReference type="ARBA" id="ARBA00022553"/>
    </source>
</evidence>
<dbReference type="SUPFAM" id="SSF51735">
    <property type="entry name" value="NAD(P)-binding Rossmann-fold domains"/>
    <property type="match status" value="2"/>
</dbReference>